<dbReference type="OrthoDB" id="423598at2759"/>
<dbReference type="Gene3D" id="1.10.3460.10">
    <property type="entry name" value="Chlorophyll a/b binding protein domain"/>
    <property type="match status" value="1"/>
</dbReference>
<feature type="binding site" evidence="11">
    <location>
        <position position="216"/>
    </location>
    <ligand>
        <name>chlorophyll a</name>
        <dbReference type="ChEBI" id="CHEBI:58416"/>
        <label>8</label>
    </ligand>
</feature>
<feature type="binding site" evidence="10 11">
    <location>
        <position position="30"/>
    </location>
    <ligand>
        <name>chlorophyll a</name>
        <dbReference type="ChEBI" id="CHEBI:58416"/>
        <label>1</label>
    </ligand>
</feature>
<dbReference type="GO" id="GO:0009522">
    <property type="term" value="C:photosystem I"/>
    <property type="evidence" value="ECO:0007669"/>
    <property type="project" value="UniProtKB-KW"/>
</dbReference>
<evidence type="ECO:0000256" key="4">
    <source>
        <dbReference type="ARBA" id="ARBA00022640"/>
    </source>
</evidence>
<feature type="binding site" evidence="10">
    <location>
        <position position="56"/>
    </location>
    <ligand>
        <name>chlorophyll a</name>
        <dbReference type="ChEBI" id="CHEBI:58416"/>
        <label>3</label>
    </ligand>
</feature>
<feature type="binding site" evidence="11">
    <location>
        <position position="178"/>
    </location>
    <ligand>
        <name>chlorophyll a</name>
        <dbReference type="ChEBI" id="CHEBI:58416"/>
        <label>7</label>
    </ligand>
</feature>
<feature type="binding site" evidence="6">
    <location>
        <position position="54"/>
    </location>
    <ligand>
        <name>chlorophyll a</name>
        <dbReference type="ChEBI" id="CHEBI:58416"/>
        <label>1</label>
    </ligand>
</feature>
<comment type="similarity">
    <text evidence="7">Belongs to the light-harvesting chlorophyll a/b-binding (LHC) protein family.</text>
</comment>
<reference evidence="8 9" key="1">
    <citation type="journal article" date="2018" name="Plant J.">
        <title>Genome sequences of Chlorella sorokiniana UTEX 1602 and Micractinium conductrix SAG 241.80: implications to maltose excretion by a green alga.</title>
        <authorList>
            <person name="Arriola M.B."/>
            <person name="Velmurugan N."/>
            <person name="Zhang Y."/>
            <person name="Plunkett M.H."/>
            <person name="Hondzo H."/>
            <person name="Barney B.M."/>
        </authorList>
    </citation>
    <scope>NUCLEOTIDE SEQUENCE [LARGE SCALE GENOMIC DNA]</scope>
    <source>
        <strain evidence="9">UTEX 1602</strain>
    </source>
</reference>
<dbReference type="STRING" id="3076.A0A2P6TS63"/>
<keyword evidence="5 7" id="KW-0157">Chromophore</keyword>
<dbReference type="SMR" id="A0A2P6TS63"/>
<feature type="binding site" evidence="10 11">
    <location>
        <position position="150"/>
    </location>
    <ligand>
        <name>chlorophyll a</name>
        <dbReference type="ChEBI" id="CHEBI:58416"/>
        <label>3</label>
    </ligand>
</feature>
<dbReference type="Pfam" id="PF00504">
    <property type="entry name" value="Chloroa_b-bind"/>
    <property type="match status" value="1"/>
</dbReference>
<feature type="binding site" evidence="11">
    <location>
        <position position="54"/>
    </location>
    <ligand>
        <name>chlorophyll a</name>
        <dbReference type="ChEBI" id="CHEBI:58416"/>
        <label>2</label>
    </ligand>
</feature>
<gene>
    <name evidence="8" type="ORF">C2E21_4121</name>
</gene>
<feature type="binding site" evidence="10 11">
    <location>
        <position position="32"/>
    </location>
    <ligand>
        <name>chlorophyll a</name>
        <dbReference type="ChEBI" id="CHEBI:58416"/>
        <label>1</label>
    </ligand>
</feature>
<dbReference type="InterPro" id="IPR022796">
    <property type="entry name" value="Chloroa_b-bind"/>
</dbReference>
<dbReference type="PDB" id="7A4P">
    <property type="method" value="EM"/>
    <property type="resolution" value="4.20 A"/>
    <property type="chains" value="7=6-226"/>
</dbReference>
<feature type="binding site" evidence="11">
    <location>
        <position position="196"/>
    </location>
    <ligand>
        <name>chlorophyll a</name>
        <dbReference type="ChEBI" id="CHEBI:58416"/>
        <label>8</label>
    </ligand>
</feature>
<feature type="binding site" evidence="10">
    <location>
        <position position="33"/>
    </location>
    <ligand>
        <name>all-trans-violaxanthin</name>
        <dbReference type="ChEBI" id="CHEBI:35288"/>
    </ligand>
</feature>
<sequence>MVAAADRPLWFPGNKEAVPDYLDGSLVGDHGFDPLGLGSSPEQLSWNVHAEIFHGRLAMTGVAGILLTSLLHKGGADVPEWYEAGRVYLDRNPNVSFGALLFSTIVLSGFVEFKRLNDIRNPGSQGSGILPEDFKGVGGPQGRTVGGPYVGGRFFDPMGLCRGSPEQTLKYKWNEIRNGRLAMMAFLGFAAQYAATGKGPIDNLIDHVSDPFHTTFVYNGVSVPFISHWSQAPPPASPGRRAYQPVSQQNLQQLRLFESGPLKSREQHDSQHIH</sequence>
<feature type="binding site" evidence="11">
    <location>
        <position position="177"/>
    </location>
    <ligand>
        <name>chlorophyll a</name>
        <dbReference type="ChEBI" id="CHEBI:58416"/>
        <label>7</label>
    </ligand>
</feature>
<proteinExistence type="evidence at protein level"/>
<feature type="binding site" evidence="10">
    <location>
        <position position="81"/>
    </location>
    <ligand>
        <name>all-trans-violaxanthin</name>
        <dbReference type="ChEBI" id="CHEBI:35288"/>
    </ligand>
</feature>
<feature type="binding site" evidence="10 11">
    <location>
        <position position="175"/>
    </location>
    <ligand>
        <name>chlorophyll a</name>
        <dbReference type="ChEBI" id="CHEBI:58416"/>
        <label>3</label>
    </ligand>
</feature>
<feature type="binding site" evidence="6">
    <location>
        <position position="175"/>
    </location>
    <ligand>
        <name>chlorophyll a</name>
        <dbReference type="ChEBI" id="CHEBI:58416"/>
        <label>1</label>
    </ligand>
</feature>
<dbReference type="GO" id="GO:0009765">
    <property type="term" value="P:photosynthesis, light harvesting"/>
    <property type="evidence" value="ECO:0007669"/>
    <property type="project" value="InterPro"/>
</dbReference>
<dbReference type="PDB" id="6ZZY">
    <property type="method" value="EM"/>
    <property type="resolution" value="3.16 A"/>
    <property type="chains" value="7=6-226"/>
</dbReference>
<feature type="binding site" evidence="10">
    <location>
        <position position="35"/>
    </location>
    <ligand>
        <name>all-trans-violaxanthin</name>
        <dbReference type="ChEBI" id="CHEBI:35288"/>
    </ligand>
</feature>
<dbReference type="Proteomes" id="UP000239899">
    <property type="component" value="Unassembled WGS sequence"/>
</dbReference>
<feature type="binding site" evidence="10 11">
    <location>
        <position position="47"/>
    </location>
    <ligand>
        <name>chlorophyll a</name>
        <dbReference type="ChEBI" id="CHEBI:58416"/>
        <label>1</label>
    </ligand>
</feature>
<dbReference type="GO" id="GO:0009535">
    <property type="term" value="C:chloroplast thylakoid membrane"/>
    <property type="evidence" value="ECO:0007669"/>
    <property type="project" value="UniProtKB-SubCell"/>
</dbReference>
<feature type="binding site" evidence="11">
    <location>
        <position position="219"/>
    </location>
    <ligand>
        <name>chlorophyll a</name>
        <dbReference type="ChEBI" id="CHEBI:58416"/>
        <label>8</label>
    </ligand>
</feature>
<keyword evidence="9" id="KW-1185">Reference proteome</keyword>
<organism evidence="8 9">
    <name type="scientific">Chlorella sorokiniana</name>
    <name type="common">Freshwater green alga</name>
    <dbReference type="NCBI Taxonomy" id="3076"/>
    <lineage>
        <taxon>Eukaryota</taxon>
        <taxon>Viridiplantae</taxon>
        <taxon>Chlorophyta</taxon>
        <taxon>core chlorophytes</taxon>
        <taxon>Trebouxiophyceae</taxon>
        <taxon>Chlorellales</taxon>
        <taxon>Chlorellaceae</taxon>
        <taxon>Chlorella clade</taxon>
        <taxon>Chlorella</taxon>
    </lineage>
</organism>
<feature type="binding site" evidence="10">
    <location>
        <position position="178"/>
    </location>
    <ligand>
        <name>chlorophyll a</name>
        <dbReference type="ChEBI" id="CHEBI:58416"/>
        <label>6</label>
    </ligand>
</feature>
<keyword evidence="1 6" id="KW-0148">Chlorophyll</keyword>
<protein>
    <recommendedName>
        <fullName evidence="7">Chlorophyll a-b binding protein, chloroplastic</fullName>
    </recommendedName>
</protein>
<evidence type="ECO:0000256" key="7">
    <source>
        <dbReference type="RuleBase" id="RU363080"/>
    </source>
</evidence>
<dbReference type="SUPFAM" id="SSF103511">
    <property type="entry name" value="Chlorophyll a-b binding protein"/>
    <property type="match status" value="1"/>
</dbReference>
<feature type="binding site" evidence="6">
    <location>
        <position position="207"/>
    </location>
    <ligand>
        <name>chlorophyll a</name>
        <dbReference type="ChEBI" id="CHEBI:58416"/>
        <label>1</label>
    </ligand>
</feature>
<feature type="binding site" evidence="10">
    <location>
        <position position="115"/>
    </location>
    <ligand>
        <name>chlorophyll a</name>
        <dbReference type="ChEBI" id="CHEBI:58416"/>
        <label>5</label>
    </ligand>
</feature>
<dbReference type="EMBL" id="LHPG02000007">
    <property type="protein sequence ID" value="PRW56910.1"/>
    <property type="molecule type" value="Genomic_DNA"/>
</dbReference>
<accession>A0A2P6TS63</accession>
<evidence type="ECO:0007829" key="11">
    <source>
        <dbReference type="PDB" id="7A4P"/>
    </source>
</evidence>
<feature type="binding site" evidence="6">
    <location>
        <position position="178"/>
    </location>
    <ligand>
        <name>chlorophyll a</name>
        <dbReference type="ChEBI" id="CHEBI:58416"/>
        <label>1</label>
    </ligand>
</feature>
<keyword evidence="7" id="KW-0603">Photosystem I</keyword>
<feature type="binding site" evidence="10">
    <location>
        <position position="177"/>
    </location>
    <ligand>
        <name>chlorophyll a</name>
        <dbReference type="ChEBI" id="CHEBI:58416"/>
        <label>6</label>
    </ligand>
</feature>
<feature type="binding site" evidence="10">
    <location>
        <position position="174"/>
    </location>
    <ligand>
        <name>chlorophyll a</name>
        <dbReference type="ChEBI" id="CHEBI:58416"/>
        <label>6</label>
    </ligand>
</feature>
<feature type="binding site" evidence="11">
    <location>
        <position position="86"/>
    </location>
    <ligand>
        <name>chlorophyll a</name>
        <dbReference type="ChEBI" id="CHEBI:58416"/>
        <label>4</label>
    </ligand>
</feature>
<evidence type="ECO:0000313" key="8">
    <source>
        <dbReference type="EMBL" id="PRW56910.1"/>
    </source>
</evidence>
<evidence type="ECO:0000256" key="6">
    <source>
        <dbReference type="PIRSR" id="PIRSR601344-1"/>
    </source>
</evidence>
<feature type="binding site" description="axial binding residue" evidence="6">
    <location>
        <position position="56"/>
    </location>
    <ligand>
        <name>chlorophyll b</name>
        <dbReference type="ChEBI" id="CHEBI:61721"/>
        <label>1</label>
    </ligand>
    <ligandPart>
        <name>Mg</name>
        <dbReference type="ChEBI" id="CHEBI:25107"/>
    </ligandPart>
</feature>
<dbReference type="InterPro" id="IPR001344">
    <property type="entry name" value="Chloro_AB-bd_pln"/>
</dbReference>
<evidence type="ECO:0000256" key="5">
    <source>
        <dbReference type="ARBA" id="ARBA00022991"/>
    </source>
</evidence>
<comment type="function">
    <text evidence="7">The light-harvesting complex (LHC) functions as a light receptor, it captures and delivers excitation energy to photosystems with which it is closely associated.</text>
</comment>
<comment type="subcellular location">
    <subcellularLocation>
        <location evidence="7">Plastid</location>
        <location evidence="7">Chloroplast thylakoid membrane</location>
    </subcellularLocation>
</comment>
<evidence type="ECO:0000256" key="2">
    <source>
        <dbReference type="ARBA" id="ARBA00022528"/>
    </source>
</evidence>
<feature type="binding site" evidence="10 11">
    <location>
        <position position="161"/>
    </location>
    <ligand>
        <name>chlorophyll a</name>
        <dbReference type="ChEBI" id="CHEBI:58416"/>
        <label>3</label>
    </ligand>
</feature>
<keyword evidence="3 7" id="KW-0602">Photosynthesis</keyword>
<evidence type="ECO:0000256" key="1">
    <source>
        <dbReference type="ARBA" id="ARBA00022494"/>
    </source>
</evidence>
<keyword evidence="2 7" id="KW-0150">Chloroplast</keyword>
<dbReference type="AlphaFoldDB" id="A0A2P6TS63"/>
<evidence type="ECO:0007829" key="10">
    <source>
        <dbReference type="PDB" id="6ZZY"/>
    </source>
</evidence>
<dbReference type="EMDB" id="EMD-11640"/>
<keyword evidence="7" id="KW-0604">Photosystem II</keyword>
<comment type="caution">
    <text evidence="8">The sequence shown here is derived from an EMBL/GenBank/DDBJ whole genome shotgun (WGS) entry which is preliminary data.</text>
</comment>
<keyword evidence="4 7" id="KW-0934">Plastid</keyword>
<dbReference type="EMDB" id="EMD-11589"/>
<feature type="binding site" evidence="6 10">
    <location>
        <position position="180"/>
    </location>
    <ligand>
        <name>chlorophyll a</name>
        <dbReference type="ChEBI" id="CHEBI:58416"/>
        <label>1</label>
    </ligand>
</feature>
<dbReference type="PANTHER" id="PTHR21649">
    <property type="entry name" value="CHLOROPHYLL A/B BINDING PROTEIN"/>
    <property type="match status" value="1"/>
</dbReference>
<dbReference type="GO" id="GO:0009523">
    <property type="term" value="C:photosystem II"/>
    <property type="evidence" value="ECO:0007669"/>
    <property type="project" value="UniProtKB-KW"/>
</dbReference>
<feature type="binding site" evidence="6 10">
    <location>
        <position position="51"/>
    </location>
    <ligand>
        <name>chlorophyll a</name>
        <dbReference type="ChEBI" id="CHEBI:58416"/>
        <label>1</label>
    </ligand>
</feature>
<reference evidence="10 11" key="2">
    <citation type="journal article" date="2021" name="Nat. Plants">
        <title>Cryo-EM photosystem I structure reveals adaptation mechanisms to extreme high light in Chlorella ohadii.</title>
        <authorList>
            <person name="Caspy I."/>
            <person name="Neumann E."/>
            <person name="Fadeeva M."/>
            <person name="Liveanu V."/>
            <person name="Savitsky A."/>
            <person name="Frank A."/>
            <person name="Kalisman Y.L."/>
            <person name="Shkolnisky Y."/>
            <person name="Murik O."/>
            <person name="Treves H."/>
            <person name="Hartmann V."/>
            <person name="Nowaczyk M.M."/>
            <person name="Schuhmann W."/>
            <person name="Rogner M."/>
            <person name="Willner I."/>
            <person name="Kaplan A."/>
            <person name="Schuster G."/>
            <person name="Nelson N."/>
            <person name="Lubitz W."/>
            <person name="Nechushtai R."/>
        </authorList>
    </citation>
    <scope>STRUCTURE BY ELECTRON MICROSCOPY (3.16 ANGSTROMS) OF 6-226 IN COMPLEX WITH ALL-TRANS-VIOLAXANTHIN AND CHLOROPHYLL A</scope>
</reference>
<feature type="binding site" evidence="10">
    <location>
        <position position="112"/>
    </location>
    <ligand>
        <name>chlorophyll a</name>
        <dbReference type="ChEBI" id="CHEBI:58416"/>
        <label>5</label>
    </ligand>
</feature>
<feature type="binding site" evidence="11">
    <location>
        <position position="115"/>
    </location>
    <ligand>
        <name>chlorophyll a</name>
        <dbReference type="ChEBI" id="CHEBI:58416"/>
        <label>2</label>
    </ligand>
</feature>
<feature type="binding site" evidence="6">
    <location>
        <position position="192"/>
    </location>
    <ligand>
        <name>chlorophyll a</name>
        <dbReference type="ChEBI" id="CHEBI:58416"/>
        <label>1</label>
    </ligand>
</feature>
<feature type="binding site" evidence="11">
    <location>
        <position position="112"/>
    </location>
    <ligand>
        <name>chlorophyll a</name>
        <dbReference type="ChEBI" id="CHEBI:58416"/>
        <label>2</label>
    </ligand>
</feature>
<keyword evidence="7" id="KW-0793">Thylakoid</keyword>
<evidence type="ECO:0000313" key="9">
    <source>
        <dbReference type="Proteomes" id="UP000239899"/>
    </source>
</evidence>
<dbReference type="GO" id="GO:0016168">
    <property type="term" value="F:chlorophyll binding"/>
    <property type="evidence" value="ECO:0007669"/>
    <property type="project" value="UniProtKB-KW"/>
</dbReference>
<keyword evidence="10 11" id="KW-0002">3D-structure</keyword>
<evidence type="ECO:0000256" key="3">
    <source>
        <dbReference type="ARBA" id="ARBA00022531"/>
    </source>
</evidence>
<name>A0A2P6TS63_CHLSO</name>